<dbReference type="EMBL" id="FZNS01000011">
    <property type="protein sequence ID" value="SNR92093.1"/>
    <property type="molecule type" value="Genomic_DNA"/>
</dbReference>
<evidence type="ECO:0000313" key="1">
    <source>
        <dbReference type="EMBL" id="SNR92093.1"/>
    </source>
</evidence>
<name>A0A239AB44_9BACT</name>
<gene>
    <name evidence="1" type="ORF">SAMN06269173_11175</name>
</gene>
<reference evidence="2" key="1">
    <citation type="submission" date="2017-06" db="EMBL/GenBank/DDBJ databases">
        <authorList>
            <person name="Varghese N."/>
            <person name="Submissions S."/>
        </authorList>
    </citation>
    <scope>NUCLEOTIDE SEQUENCE [LARGE SCALE GENOMIC DNA]</scope>
    <source>
        <strain evidence="2">DSM 28041</strain>
    </source>
</reference>
<accession>A0A239AB44</accession>
<evidence type="ECO:0000313" key="2">
    <source>
        <dbReference type="Proteomes" id="UP000198310"/>
    </source>
</evidence>
<sequence length="75" mass="8785">MKVIRDNRVENRFTFPMRLTCGHCKSELEADKSDLKYTDDDQRDPGYYYIPCPLCNTHNVVKPVPIRSASAFFNR</sequence>
<organism evidence="1 2">
    <name type="scientific">Hymenobacter mucosus</name>
    <dbReference type="NCBI Taxonomy" id="1411120"/>
    <lineage>
        <taxon>Bacteria</taxon>
        <taxon>Pseudomonadati</taxon>
        <taxon>Bacteroidota</taxon>
        <taxon>Cytophagia</taxon>
        <taxon>Cytophagales</taxon>
        <taxon>Hymenobacteraceae</taxon>
        <taxon>Hymenobacter</taxon>
    </lineage>
</organism>
<proteinExistence type="predicted"/>
<keyword evidence="2" id="KW-1185">Reference proteome</keyword>
<dbReference type="Proteomes" id="UP000198310">
    <property type="component" value="Unassembled WGS sequence"/>
</dbReference>
<protein>
    <submittedName>
        <fullName evidence="1">Uncharacterized protein</fullName>
    </submittedName>
</protein>
<dbReference type="AlphaFoldDB" id="A0A239AB44"/>